<dbReference type="VEuPathDB" id="ToxoDB:TGDOM2_313710"/>
<proteinExistence type="predicted"/>
<evidence type="ECO:0000313" key="4">
    <source>
        <dbReference type="EMBL" id="KFG37531.1"/>
    </source>
</evidence>
<dbReference type="PANTHER" id="PTHR46457:SF1">
    <property type="entry name" value="DNA REPAIR PROTEIN RAD51 HOMOLOG 4"/>
    <property type="match status" value="1"/>
</dbReference>
<evidence type="ECO:0000256" key="2">
    <source>
        <dbReference type="ARBA" id="ARBA00023242"/>
    </source>
</evidence>
<comment type="subcellular location">
    <subcellularLocation>
        <location evidence="1">Nucleus</location>
    </subcellularLocation>
</comment>
<feature type="compositionally biased region" description="Low complexity" evidence="3">
    <location>
        <begin position="299"/>
        <end position="314"/>
    </location>
</feature>
<dbReference type="InterPro" id="IPR051988">
    <property type="entry name" value="HRR_RAD51_Paralog"/>
</dbReference>
<feature type="compositionally biased region" description="Low complexity" evidence="3">
    <location>
        <begin position="120"/>
        <end position="141"/>
    </location>
</feature>
<dbReference type="GO" id="GO:0003697">
    <property type="term" value="F:single-stranded DNA binding"/>
    <property type="evidence" value="ECO:0007669"/>
    <property type="project" value="TreeGrafter"/>
</dbReference>
<dbReference type="AlphaFoldDB" id="A0A086JZG3"/>
<dbReference type="Proteomes" id="UP000028837">
    <property type="component" value="Unassembled WGS sequence"/>
</dbReference>
<dbReference type="GO" id="GO:0000723">
    <property type="term" value="P:telomere maintenance"/>
    <property type="evidence" value="ECO:0007669"/>
    <property type="project" value="TreeGrafter"/>
</dbReference>
<dbReference type="GO" id="GO:0042148">
    <property type="term" value="P:DNA strand invasion"/>
    <property type="evidence" value="ECO:0007669"/>
    <property type="project" value="TreeGrafter"/>
</dbReference>
<feature type="compositionally biased region" description="Basic and acidic residues" evidence="3">
    <location>
        <begin position="357"/>
        <end position="369"/>
    </location>
</feature>
<dbReference type="GO" id="GO:0007131">
    <property type="term" value="P:reciprocal meiotic recombination"/>
    <property type="evidence" value="ECO:0007669"/>
    <property type="project" value="TreeGrafter"/>
</dbReference>
<dbReference type="GO" id="GO:0005815">
    <property type="term" value="C:microtubule organizing center"/>
    <property type="evidence" value="ECO:0007669"/>
    <property type="project" value="TreeGrafter"/>
</dbReference>
<feature type="region of interest" description="Disordered" evidence="3">
    <location>
        <begin position="357"/>
        <end position="460"/>
    </location>
</feature>
<evidence type="ECO:0000256" key="1">
    <source>
        <dbReference type="ARBA" id="ARBA00004123"/>
    </source>
</evidence>
<gene>
    <name evidence="4" type="ORF">TGDOM2_313710</name>
</gene>
<dbReference type="SUPFAM" id="SSF52540">
    <property type="entry name" value="P-loop containing nucleoside triphosphate hydrolases"/>
    <property type="match status" value="1"/>
</dbReference>
<dbReference type="OrthoDB" id="331435at2759"/>
<protein>
    <submittedName>
        <fullName evidence="4">Uncharacterized protein</fullName>
    </submittedName>
</protein>
<feature type="compositionally biased region" description="Basic and acidic residues" evidence="3">
    <location>
        <begin position="383"/>
        <end position="410"/>
    </location>
</feature>
<evidence type="ECO:0000256" key="3">
    <source>
        <dbReference type="SAM" id="MobiDB-lite"/>
    </source>
</evidence>
<organism evidence="4 5">
    <name type="scientific">Toxoplasma gondii GAB2-2007-GAL-DOM2</name>
    <dbReference type="NCBI Taxonomy" id="1130820"/>
    <lineage>
        <taxon>Eukaryota</taxon>
        <taxon>Sar</taxon>
        <taxon>Alveolata</taxon>
        <taxon>Apicomplexa</taxon>
        <taxon>Conoidasida</taxon>
        <taxon>Coccidia</taxon>
        <taxon>Eucoccidiorida</taxon>
        <taxon>Eimeriorina</taxon>
        <taxon>Sarcocystidae</taxon>
        <taxon>Toxoplasma</taxon>
    </lineage>
</organism>
<name>A0A086JZG3_TOXGO</name>
<dbReference type="InterPro" id="IPR027417">
    <property type="entry name" value="P-loop_NTPase"/>
</dbReference>
<dbReference type="Gene3D" id="3.40.50.300">
    <property type="entry name" value="P-loop containing nucleotide triphosphate hydrolases"/>
    <property type="match status" value="1"/>
</dbReference>
<dbReference type="PANTHER" id="PTHR46457">
    <property type="entry name" value="DNA REPAIR PROTEIN RAD51 HOMOLOG 4"/>
    <property type="match status" value="1"/>
</dbReference>
<dbReference type="GO" id="GO:0033063">
    <property type="term" value="C:Rad51B-Rad51C-Rad51D-XRCC2 complex"/>
    <property type="evidence" value="ECO:0007669"/>
    <property type="project" value="TreeGrafter"/>
</dbReference>
<dbReference type="GO" id="GO:0008094">
    <property type="term" value="F:ATP-dependent activity, acting on DNA"/>
    <property type="evidence" value="ECO:0007669"/>
    <property type="project" value="TreeGrafter"/>
</dbReference>
<dbReference type="GO" id="GO:0005657">
    <property type="term" value="C:replication fork"/>
    <property type="evidence" value="ECO:0007669"/>
    <property type="project" value="TreeGrafter"/>
</dbReference>
<evidence type="ECO:0000313" key="5">
    <source>
        <dbReference type="Proteomes" id="UP000028837"/>
    </source>
</evidence>
<sequence length="627" mass="68099">MAGKTRGEFLLRSTASQPFASVEISLEQRLQDFLIQHDFRTLENIAVADLRGLGLSVEDAGKIHAACAATLLALPPRFPPPVFASSALSPFLSSASPAFVTSTAAEILGYETRERRDACSTVPSASLSASSPASASVSVGSESERNQQATRKRERSPDSRAQTKSDGGASPQKEQDSRGEEEQRFAQQPRDGLRPAKQRRVWREGQRNHSHDRKTHWTSGSQNLDHLLGGRGWREGMVTELFGGEGGATLTEVLVSCLLQALCESKHASVLFVSCRGFFPLSRLRALATQSVRRRNKASHSTSCTTSPPASSATKTEHAAEADRDALSLLRRFHMTSCFSLDDLATALRETLKEVEQARVHAVDAETAGRKRREDKRRRPSRRAGDPEHSATREGTQKAGDDRRKEEKVNGTRGGDGATAVVREAEEDAAATEGDTKPEEKLRRTKNCDRARKGRNESPGRGAHLAAVAIDGLSLLLLPHAILDGSSALQPVWRLLRQFAASSSALVLTTNHTVASETSAEGHANFFSNPSSLGRLPFSLPPATMKRPGLGVVWSRCAPHQQLQIDLLASLQLHAPQSSLGNDESERSSDRGYLARVTVVKSHRQATGLSTLIWLNEKGIQDPPLEP</sequence>
<keyword evidence="2" id="KW-0539">Nucleus</keyword>
<dbReference type="GO" id="GO:0000724">
    <property type="term" value="P:double-strand break repair via homologous recombination"/>
    <property type="evidence" value="ECO:0007669"/>
    <property type="project" value="TreeGrafter"/>
</dbReference>
<feature type="compositionally biased region" description="Basic residues" evidence="3">
    <location>
        <begin position="370"/>
        <end position="382"/>
    </location>
</feature>
<dbReference type="EMBL" id="AHZU02001005">
    <property type="protein sequence ID" value="KFG37531.1"/>
    <property type="molecule type" value="Genomic_DNA"/>
</dbReference>
<reference evidence="4 5" key="1">
    <citation type="submission" date="2014-02" db="EMBL/GenBank/DDBJ databases">
        <authorList>
            <person name="Sibley D."/>
            <person name="Venepally P."/>
            <person name="Karamycheva S."/>
            <person name="Hadjithomas M."/>
            <person name="Khan A."/>
            <person name="Brunk B."/>
            <person name="Roos D."/>
            <person name="Caler E."/>
            <person name="Lorenzi H."/>
        </authorList>
    </citation>
    <scope>NUCLEOTIDE SEQUENCE [LARGE SCALE GENOMIC DNA]</scope>
    <source>
        <strain evidence="4 5">GAB2-2007-GAL-DOM2</strain>
    </source>
</reference>
<feature type="region of interest" description="Disordered" evidence="3">
    <location>
        <begin position="119"/>
        <end position="224"/>
    </location>
</feature>
<accession>A0A086JZG3</accession>
<dbReference type="GO" id="GO:0000400">
    <property type="term" value="F:four-way junction DNA binding"/>
    <property type="evidence" value="ECO:0007669"/>
    <property type="project" value="TreeGrafter"/>
</dbReference>
<feature type="region of interest" description="Disordered" evidence="3">
    <location>
        <begin position="291"/>
        <end position="319"/>
    </location>
</feature>
<feature type="compositionally biased region" description="Basic and acidic residues" evidence="3">
    <location>
        <begin position="173"/>
        <end position="184"/>
    </location>
</feature>
<feature type="compositionally biased region" description="Basic and acidic residues" evidence="3">
    <location>
        <begin position="434"/>
        <end position="458"/>
    </location>
</feature>
<comment type="caution">
    <text evidence="4">The sequence shown here is derived from an EMBL/GenBank/DDBJ whole genome shotgun (WGS) entry which is preliminary data.</text>
</comment>